<dbReference type="OrthoDB" id="3222238at2759"/>
<organism evidence="1 2">
    <name type="scientific">Paxillus involutus ATCC 200175</name>
    <dbReference type="NCBI Taxonomy" id="664439"/>
    <lineage>
        <taxon>Eukaryota</taxon>
        <taxon>Fungi</taxon>
        <taxon>Dikarya</taxon>
        <taxon>Basidiomycota</taxon>
        <taxon>Agaricomycotina</taxon>
        <taxon>Agaricomycetes</taxon>
        <taxon>Agaricomycetidae</taxon>
        <taxon>Boletales</taxon>
        <taxon>Paxilineae</taxon>
        <taxon>Paxillaceae</taxon>
        <taxon>Paxillus</taxon>
    </lineage>
</organism>
<accession>A0A0C9SUL2</accession>
<evidence type="ECO:0000313" key="1">
    <source>
        <dbReference type="EMBL" id="KIJ12799.1"/>
    </source>
</evidence>
<name>A0A0C9SUL2_PAXIN</name>
<reference evidence="2" key="2">
    <citation type="submission" date="2015-01" db="EMBL/GenBank/DDBJ databases">
        <title>Evolutionary Origins and Diversification of the Mycorrhizal Mutualists.</title>
        <authorList>
            <consortium name="DOE Joint Genome Institute"/>
            <consortium name="Mycorrhizal Genomics Consortium"/>
            <person name="Kohler A."/>
            <person name="Kuo A."/>
            <person name="Nagy L.G."/>
            <person name="Floudas D."/>
            <person name="Copeland A."/>
            <person name="Barry K.W."/>
            <person name="Cichocki N."/>
            <person name="Veneault-Fourrey C."/>
            <person name="LaButti K."/>
            <person name="Lindquist E.A."/>
            <person name="Lipzen A."/>
            <person name="Lundell T."/>
            <person name="Morin E."/>
            <person name="Murat C."/>
            <person name="Riley R."/>
            <person name="Ohm R."/>
            <person name="Sun H."/>
            <person name="Tunlid A."/>
            <person name="Henrissat B."/>
            <person name="Grigoriev I.V."/>
            <person name="Hibbett D.S."/>
            <person name="Martin F."/>
        </authorList>
    </citation>
    <scope>NUCLEOTIDE SEQUENCE [LARGE SCALE GENOMIC DNA]</scope>
    <source>
        <strain evidence="2">ATCC 200175</strain>
    </source>
</reference>
<protein>
    <recommendedName>
        <fullName evidence="3">F-box domain-containing protein</fullName>
    </recommendedName>
</protein>
<dbReference type="EMBL" id="KN819359">
    <property type="protein sequence ID" value="KIJ12799.1"/>
    <property type="molecule type" value="Genomic_DNA"/>
</dbReference>
<sequence length="412" mass="46246">MACATSALEELDNRKMDFCRVLYITEILRNILDNLDKQSLFRITVTCRDFSGPALDTLWAVMDSFKPFIPLLPENVRQNWDLAYTLEDLSQMQCPEEEWKVFDSYARRVRHFDCGNNTNNRSVYQQLIILRPTSVAFPHLKGLSFTLGPGTLMFPPSLRILEICSLDFPFGPAFNIHLALRRAAEDVPFLGSLRIVGEFHLFPAGGYPLPFKALHTVELSAFLELQPKVFHHFSHLLSTAPVRFLRVAIPILSQLFVEPTDRDKMSIFLNVEVLDIIANPEQASNLVSLVGSPHLHTVIFEARGCSSGFDRFLSVLAQRPVPIRSLKITVQGVETRGAEASADVQGFLRALEPVVSAGLERLTVNISMERASRVCSSVWKRLDEGCWPALEHFECNLTDADTGDSVISVVQS</sequence>
<keyword evidence="2" id="KW-1185">Reference proteome</keyword>
<dbReference type="AlphaFoldDB" id="A0A0C9SUL2"/>
<gene>
    <name evidence="1" type="ORF">PAXINDRAFT_101023</name>
</gene>
<reference evidence="1 2" key="1">
    <citation type="submission" date="2014-06" db="EMBL/GenBank/DDBJ databases">
        <authorList>
            <consortium name="DOE Joint Genome Institute"/>
            <person name="Kuo A."/>
            <person name="Kohler A."/>
            <person name="Nagy L.G."/>
            <person name="Floudas D."/>
            <person name="Copeland A."/>
            <person name="Barry K.W."/>
            <person name="Cichocki N."/>
            <person name="Veneault-Fourrey C."/>
            <person name="LaButti K."/>
            <person name="Lindquist E.A."/>
            <person name="Lipzen A."/>
            <person name="Lundell T."/>
            <person name="Morin E."/>
            <person name="Murat C."/>
            <person name="Sun H."/>
            <person name="Tunlid A."/>
            <person name="Henrissat B."/>
            <person name="Grigoriev I.V."/>
            <person name="Hibbett D.S."/>
            <person name="Martin F."/>
            <person name="Nordberg H.P."/>
            <person name="Cantor M.N."/>
            <person name="Hua S.X."/>
        </authorList>
    </citation>
    <scope>NUCLEOTIDE SEQUENCE [LARGE SCALE GENOMIC DNA]</scope>
    <source>
        <strain evidence="1 2">ATCC 200175</strain>
    </source>
</reference>
<dbReference type="HOGENOM" id="CLU_053010_0_0_1"/>
<proteinExistence type="predicted"/>
<evidence type="ECO:0008006" key="3">
    <source>
        <dbReference type="Google" id="ProtNLM"/>
    </source>
</evidence>
<evidence type="ECO:0000313" key="2">
    <source>
        <dbReference type="Proteomes" id="UP000053647"/>
    </source>
</evidence>
<dbReference type="Proteomes" id="UP000053647">
    <property type="component" value="Unassembled WGS sequence"/>
</dbReference>